<name>A0AA37Q8M5_9BACT</name>
<keyword evidence="3" id="KW-1185">Reference proteome</keyword>
<feature type="transmembrane region" description="Helical" evidence="1">
    <location>
        <begin position="117"/>
        <end position="142"/>
    </location>
</feature>
<accession>A0AA37Q8M5</accession>
<feature type="transmembrane region" description="Helical" evidence="1">
    <location>
        <begin position="234"/>
        <end position="254"/>
    </location>
</feature>
<evidence type="ECO:0000256" key="1">
    <source>
        <dbReference type="SAM" id="Phobius"/>
    </source>
</evidence>
<feature type="transmembrane region" description="Helical" evidence="1">
    <location>
        <begin position="154"/>
        <end position="178"/>
    </location>
</feature>
<dbReference type="AlphaFoldDB" id="A0AA37Q8M5"/>
<dbReference type="RefSeq" id="WP_284350202.1">
    <property type="nucleotide sequence ID" value="NZ_BRXS01000003.1"/>
</dbReference>
<dbReference type="Proteomes" id="UP001161325">
    <property type="component" value="Unassembled WGS sequence"/>
</dbReference>
<reference evidence="2" key="1">
    <citation type="submission" date="2022-08" db="EMBL/GenBank/DDBJ databases">
        <title>Draft genome sequencing of Roseisolibacter agri AW1220.</title>
        <authorList>
            <person name="Tobiishi Y."/>
            <person name="Tonouchi A."/>
        </authorList>
    </citation>
    <scope>NUCLEOTIDE SEQUENCE</scope>
    <source>
        <strain evidence="2">AW1220</strain>
    </source>
</reference>
<keyword evidence="1" id="KW-0812">Transmembrane</keyword>
<feature type="transmembrane region" description="Helical" evidence="1">
    <location>
        <begin position="185"/>
        <end position="214"/>
    </location>
</feature>
<evidence type="ECO:0008006" key="4">
    <source>
        <dbReference type="Google" id="ProtNLM"/>
    </source>
</evidence>
<organism evidence="2 3">
    <name type="scientific">Roseisolibacter agri</name>
    <dbReference type="NCBI Taxonomy" id="2014610"/>
    <lineage>
        <taxon>Bacteria</taxon>
        <taxon>Pseudomonadati</taxon>
        <taxon>Gemmatimonadota</taxon>
        <taxon>Gemmatimonadia</taxon>
        <taxon>Gemmatimonadales</taxon>
        <taxon>Gemmatimonadaceae</taxon>
        <taxon>Roseisolibacter</taxon>
    </lineage>
</organism>
<gene>
    <name evidence="2" type="ORF">rosag_22550</name>
</gene>
<proteinExistence type="predicted"/>
<keyword evidence="1" id="KW-1133">Transmembrane helix</keyword>
<dbReference type="GO" id="GO:0140359">
    <property type="term" value="F:ABC-type transporter activity"/>
    <property type="evidence" value="ECO:0007669"/>
    <property type="project" value="InterPro"/>
</dbReference>
<feature type="transmembrane region" description="Helical" evidence="1">
    <location>
        <begin position="419"/>
        <end position="437"/>
    </location>
</feature>
<dbReference type="GO" id="GO:0005886">
    <property type="term" value="C:plasma membrane"/>
    <property type="evidence" value="ECO:0007669"/>
    <property type="project" value="UniProtKB-SubCell"/>
</dbReference>
<sequence>MSGTARALRALFRKEWRELAASRATLLFAAALGPLVGDAYRTAARAYAEASGAAGGPAALAQGLSPLDGIVVPTFGAYALAAALLFPFVVIRLVSAEKESGALRLLLQAPTGVGAQLAVKAATLLTAWLLAWMPGLIALALWRASGGHLDAAETLAVLMGHLLRGALVVALGALAAAVTESAASAAVVALAATLGAWALDFAAQVNGGALVAVARFTPDAALRAFERGEVRLDVTAVVVVTVAGLLALAAAWLHPGRARTPRLARTAVVLALLAVALPAAARLRASADASEDRRNSLSAADARALAAVRAPLRVTVHLAPEDPRLADLEGGVLRKLRRALPRVDVRYAASTSTGLFERPGERYGEIWYEMSGRRALQRSTTEPIVLETVYGLAGIAQPAPDDAPAYPGHPHRAPTRGTAWLLFGAWPLAVTLLWLLGRRQRTGPERRTASDRITTD</sequence>
<evidence type="ECO:0000313" key="2">
    <source>
        <dbReference type="EMBL" id="GLC25742.1"/>
    </source>
</evidence>
<feature type="transmembrane region" description="Helical" evidence="1">
    <location>
        <begin position="75"/>
        <end position="96"/>
    </location>
</feature>
<keyword evidence="1" id="KW-0472">Membrane</keyword>
<dbReference type="EMBL" id="BRXS01000003">
    <property type="protein sequence ID" value="GLC25742.1"/>
    <property type="molecule type" value="Genomic_DNA"/>
</dbReference>
<evidence type="ECO:0000313" key="3">
    <source>
        <dbReference type="Proteomes" id="UP001161325"/>
    </source>
</evidence>
<protein>
    <recommendedName>
        <fullName evidence="4">ABC-2 family transporter protein</fullName>
    </recommendedName>
</protein>
<comment type="caution">
    <text evidence="2">The sequence shown here is derived from an EMBL/GenBank/DDBJ whole genome shotgun (WGS) entry which is preliminary data.</text>
</comment>
<feature type="transmembrane region" description="Helical" evidence="1">
    <location>
        <begin position="266"/>
        <end position="285"/>
    </location>
</feature>